<keyword evidence="2" id="KW-1185">Reference proteome</keyword>
<dbReference type="PANTHER" id="PTHR27003">
    <property type="entry name" value="OS07G0166700 PROTEIN"/>
    <property type="match status" value="1"/>
</dbReference>
<organism evidence="1 2">
    <name type="scientific">Tagetes erecta</name>
    <name type="common">African marigold</name>
    <dbReference type="NCBI Taxonomy" id="13708"/>
    <lineage>
        <taxon>Eukaryota</taxon>
        <taxon>Viridiplantae</taxon>
        <taxon>Streptophyta</taxon>
        <taxon>Embryophyta</taxon>
        <taxon>Tracheophyta</taxon>
        <taxon>Spermatophyta</taxon>
        <taxon>Magnoliopsida</taxon>
        <taxon>eudicotyledons</taxon>
        <taxon>Gunneridae</taxon>
        <taxon>Pentapetalae</taxon>
        <taxon>asterids</taxon>
        <taxon>campanulids</taxon>
        <taxon>Asterales</taxon>
        <taxon>Asteraceae</taxon>
        <taxon>Asteroideae</taxon>
        <taxon>Heliantheae alliance</taxon>
        <taxon>Tageteae</taxon>
        <taxon>Tagetes</taxon>
    </lineage>
</organism>
<dbReference type="GO" id="GO:0005886">
    <property type="term" value="C:plasma membrane"/>
    <property type="evidence" value="ECO:0007669"/>
    <property type="project" value="TreeGrafter"/>
</dbReference>
<proteinExistence type="predicted"/>
<gene>
    <name evidence="1" type="ORF">QVD17_13934</name>
</gene>
<protein>
    <submittedName>
        <fullName evidence="1">Uncharacterized protein</fullName>
    </submittedName>
</protein>
<evidence type="ECO:0000313" key="1">
    <source>
        <dbReference type="EMBL" id="KAK1430864.1"/>
    </source>
</evidence>
<dbReference type="InterPro" id="IPR045272">
    <property type="entry name" value="ANXUR1/2-like"/>
</dbReference>
<comment type="caution">
    <text evidence="1">The sequence shown here is derived from an EMBL/GenBank/DDBJ whole genome shotgun (WGS) entry which is preliminary data.</text>
</comment>
<dbReference type="GO" id="GO:0009506">
    <property type="term" value="C:plasmodesma"/>
    <property type="evidence" value="ECO:0007669"/>
    <property type="project" value="TreeGrafter"/>
</dbReference>
<dbReference type="AlphaFoldDB" id="A0AAD8P3J4"/>
<dbReference type="Gene3D" id="1.10.510.10">
    <property type="entry name" value="Transferase(Phosphotransferase) domain 1"/>
    <property type="match status" value="1"/>
</dbReference>
<evidence type="ECO:0000313" key="2">
    <source>
        <dbReference type="Proteomes" id="UP001229421"/>
    </source>
</evidence>
<name>A0AAD8P3J4_TARER</name>
<accession>A0AAD8P3J4</accession>
<dbReference type="EMBL" id="JAUHHV010000003">
    <property type="protein sequence ID" value="KAK1430864.1"/>
    <property type="molecule type" value="Genomic_DNA"/>
</dbReference>
<sequence>MCGTLCCEYRDGGLQGILVPMWKKCFEEKRLDDIINHGLQKHMEPGSLNTFSSIAYQCLKKKRRKRPTMAKIVEELKVALEQQAGKRMGFEGMRRIADIAVSPLSYITQSQLLLLFMRGMLVDDGKTDGGYGSFAQICHSRTLDGD</sequence>
<reference evidence="1" key="1">
    <citation type="journal article" date="2023" name="bioRxiv">
        <title>Improved chromosome-level genome assembly for marigold (Tagetes erecta).</title>
        <authorList>
            <person name="Jiang F."/>
            <person name="Yuan L."/>
            <person name="Wang S."/>
            <person name="Wang H."/>
            <person name="Xu D."/>
            <person name="Wang A."/>
            <person name="Fan W."/>
        </authorList>
    </citation>
    <scope>NUCLEOTIDE SEQUENCE</scope>
    <source>
        <strain evidence="1">WSJ</strain>
        <tissue evidence="1">Leaf</tissue>
    </source>
</reference>
<dbReference type="PANTHER" id="PTHR27003:SF380">
    <property type="entry name" value="MITOGEN-ACTIVATED PROTEIN (MAP) KINASE KINASE KINASE STE11, CRYPTOCOCCUS-RELATED"/>
    <property type="match status" value="1"/>
</dbReference>
<dbReference type="GO" id="GO:0004714">
    <property type="term" value="F:transmembrane receptor protein tyrosine kinase activity"/>
    <property type="evidence" value="ECO:0007669"/>
    <property type="project" value="InterPro"/>
</dbReference>
<dbReference type="Proteomes" id="UP001229421">
    <property type="component" value="Unassembled WGS sequence"/>
</dbReference>